<evidence type="ECO:0000259" key="1">
    <source>
        <dbReference type="Pfam" id="PF00724"/>
    </source>
</evidence>
<dbReference type="GO" id="GO:0010181">
    <property type="term" value="F:FMN binding"/>
    <property type="evidence" value="ECO:0007669"/>
    <property type="project" value="InterPro"/>
</dbReference>
<dbReference type="GO" id="GO:0003959">
    <property type="term" value="F:NADPH dehydrogenase activity"/>
    <property type="evidence" value="ECO:0007669"/>
    <property type="project" value="TreeGrafter"/>
</dbReference>
<feature type="domain" description="NADH:flavin oxidoreductase/NADH oxidase N-terminal" evidence="1">
    <location>
        <begin position="8"/>
        <end position="353"/>
    </location>
</feature>
<protein>
    <recommendedName>
        <fullName evidence="1">NADH:flavin oxidoreductase/NADH oxidase N-terminal domain-containing protein</fullName>
    </recommendedName>
</protein>
<dbReference type="CDD" id="cd02933">
    <property type="entry name" value="OYE_like_FMN"/>
    <property type="match status" value="1"/>
</dbReference>
<comment type="caution">
    <text evidence="2">The sequence shown here is derived from an EMBL/GenBank/DDBJ whole genome shotgun (WGS) entry which is preliminary data.</text>
</comment>
<dbReference type="SUPFAM" id="SSF51395">
    <property type="entry name" value="FMN-linked oxidoreductases"/>
    <property type="match status" value="1"/>
</dbReference>
<dbReference type="Gene3D" id="3.20.20.70">
    <property type="entry name" value="Aldolase class I"/>
    <property type="match status" value="1"/>
</dbReference>
<dbReference type="FunFam" id="3.20.20.70:FF:000138">
    <property type="entry name" value="NADPH dehydrogenase 1"/>
    <property type="match status" value="1"/>
</dbReference>
<dbReference type="VEuPathDB" id="FungiDB:PC9H_009719"/>
<dbReference type="EMBL" id="JACETU010000007">
    <property type="protein sequence ID" value="KAF7424412.1"/>
    <property type="molecule type" value="Genomic_DNA"/>
</dbReference>
<dbReference type="GeneID" id="59379537"/>
<dbReference type="OrthoDB" id="3028473at2759"/>
<keyword evidence="3" id="KW-1185">Reference proteome</keyword>
<dbReference type="PANTHER" id="PTHR22893">
    <property type="entry name" value="NADH OXIDOREDUCTASE-RELATED"/>
    <property type="match status" value="1"/>
</dbReference>
<evidence type="ECO:0000313" key="2">
    <source>
        <dbReference type="EMBL" id="KAF7424412.1"/>
    </source>
</evidence>
<accession>A0A8H6ZPK7</accession>
<dbReference type="InterPro" id="IPR013785">
    <property type="entry name" value="Aldolase_TIM"/>
</dbReference>
<name>A0A8H6ZPK7_PLEOS</name>
<proteinExistence type="predicted"/>
<dbReference type="RefSeq" id="XP_036628606.1">
    <property type="nucleotide sequence ID" value="XM_036779217.1"/>
</dbReference>
<reference evidence="2" key="1">
    <citation type="submission" date="2019-07" db="EMBL/GenBank/DDBJ databases">
        <authorList>
            <person name="Palmer J.M."/>
        </authorList>
    </citation>
    <scope>NUCLEOTIDE SEQUENCE</scope>
    <source>
        <strain evidence="2">PC9</strain>
    </source>
</reference>
<organism evidence="2 3">
    <name type="scientific">Pleurotus ostreatus</name>
    <name type="common">Oyster mushroom</name>
    <name type="synonym">White-rot fungus</name>
    <dbReference type="NCBI Taxonomy" id="5322"/>
    <lineage>
        <taxon>Eukaryota</taxon>
        <taxon>Fungi</taxon>
        <taxon>Dikarya</taxon>
        <taxon>Basidiomycota</taxon>
        <taxon>Agaricomycotina</taxon>
        <taxon>Agaricomycetes</taxon>
        <taxon>Agaricomycetidae</taxon>
        <taxon>Agaricales</taxon>
        <taxon>Pleurotineae</taxon>
        <taxon>Pleurotaceae</taxon>
        <taxon>Pleurotus</taxon>
    </lineage>
</organism>
<dbReference type="Pfam" id="PF00724">
    <property type="entry name" value="Oxidored_FMN"/>
    <property type="match status" value="1"/>
</dbReference>
<sequence length="419" mass="45930">MSTSSSPKLFQPIKIGRMTLQHRLALSPLTRFRADEGHTPILPIAQNYYTQRASTPGTLLITEATLVGAKAGGTNNIPGIWSDTQIAAWKEITTSVHARGSFIYLQMWGLGRAALQDVLSAEGLDYVSASDVPLTYQPTPPPRPLTIPEIKEYVQLFAKAASNAVHLAGFDGVEIHGANGYLIDQFFQDVSNKRTDQYGGSPENRARFALEVLEAVSKEIGEDRTAVRISPWSRFQEMGMTNPKPTYSYFVSQLKERLPNLAYLHAIEPRVADGKDIGLRPVADGEGKGNTHVEEENNFLRRIWSPKPFISAGGYTRDLALKAAEHGDIVAIGRYFLANPDLPLRWKDDLPLNTYDRSTFYVPGDASGKGYSDYPFIDGTTRLPPVVAATAPLPHPMGEVSSGKSSMPSLHDNGVNCMA</sequence>
<dbReference type="Proteomes" id="UP000623687">
    <property type="component" value="Unassembled WGS sequence"/>
</dbReference>
<dbReference type="AlphaFoldDB" id="A0A8H6ZPK7"/>
<gene>
    <name evidence="2" type="ORF">PC9H_009719</name>
</gene>
<dbReference type="InterPro" id="IPR001155">
    <property type="entry name" value="OxRdtase_FMN_N"/>
</dbReference>
<dbReference type="InterPro" id="IPR045247">
    <property type="entry name" value="Oye-like"/>
</dbReference>
<evidence type="ECO:0000313" key="3">
    <source>
        <dbReference type="Proteomes" id="UP000623687"/>
    </source>
</evidence>
<dbReference type="PANTHER" id="PTHR22893:SF91">
    <property type="entry name" value="NADPH DEHYDROGENASE 2-RELATED"/>
    <property type="match status" value="1"/>
</dbReference>